<dbReference type="PROSITE" id="PS50109">
    <property type="entry name" value="HIS_KIN"/>
    <property type="match status" value="1"/>
</dbReference>
<keyword evidence="5 8" id="KW-0418">Kinase</keyword>
<dbReference type="CDD" id="cd00082">
    <property type="entry name" value="HisKA"/>
    <property type="match status" value="1"/>
</dbReference>
<dbReference type="InterPro" id="IPR004358">
    <property type="entry name" value="Sig_transdc_His_kin-like_C"/>
</dbReference>
<feature type="domain" description="Histidine kinase" evidence="7">
    <location>
        <begin position="107"/>
        <end position="321"/>
    </location>
</feature>
<gene>
    <name evidence="8" type="ORF">ICT70_03125</name>
</gene>
<name>A0A8J6QPS8_9BACT</name>
<dbReference type="AlphaFoldDB" id="A0A8J6QPS8"/>
<dbReference type="PANTHER" id="PTHR42878">
    <property type="entry name" value="TWO-COMPONENT HISTIDINE KINASE"/>
    <property type="match status" value="1"/>
</dbReference>
<dbReference type="Gene3D" id="1.10.287.130">
    <property type="match status" value="1"/>
</dbReference>
<dbReference type="EC" id="2.7.13.3" evidence="2"/>
<dbReference type="GO" id="GO:0000155">
    <property type="term" value="F:phosphorelay sensor kinase activity"/>
    <property type="evidence" value="ECO:0007669"/>
    <property type="project" value="InterPro"/>
</dbReference>
<keyword evidence="6" id="KW-1133">Transmembrane helix</keyword>
<dbReference type="InterPro" id="IPR036097">
    <property type="entry name" value="HisK_dim/P_sf"/>
</dbReference>
<dbReference type="PRINTS" id="PR00344">
    <property type="entry name" value="BCTRLSENSOR"/>
</dbReference>
<evidence type="ECO:0000256" key="1">
    <source>
        <dbReference type="ARBA" id="ARBA00000085"/>
    </source>
</evidence>
<evidence type="ECO:0000256" key="6">
    <source>
        <dbReference type="SAM" id="Phobius"/>
    </source>
</evidence>
<dbReference type="Pfam" id="PF00512">
    <property type="entry name" value="HisKA"/>
    <property type="match status" value="1"/>
</dbReference>
<evidence type="ECO:0000313" key="9">
    <source>
        <dbReference type="Proteomes" id="UP000632828"/>
    </source>
</evidence>
<keyword evidence="6" id="KW-0472">Membrane</keyword>
<organism evidence="8 9">
    <name type="scientific">Pelovirga terrestris</name>
    <dbReference type="NCBI Taxonomy" id="2771352"/>
    <lineage>
        <taxon>Bacteria</taxon>
        <taxon>Pseudomonadati</taxon>
        <taxon>Thermodesulfobacteriota</taxon>
        <taxon>Desulfuromonadia</taxon>
        <taxon>Geobacterales</taxon>
        <taxon>Geobacteraceae</taxon>
        <taxon>Pelovirga</taxon>
    </lineage>
</organism>
<dbReference type="InterPro" id="IPR050351">
    <property type="entry name" value="BphY/WalK/GraS-like"/>
</dbReference>
<dbReference type="GO" id="GO:0030295">
    <property type="term" value="F:protein kinase activator activity"/>
    <property type="evidence" value="ECO:0007669"/>
    <property type="project" value="TreeGrafter"/>
</dbReference>
<dbReference type="GO" id="GO:0007234">
    <property type="term" value="P:osmosensory signaling via phosphorelay pathway"/>
    <property type="evidence" value="ECO:0007669"/>
    <property type="project" value="TreeGrafter"/>
</dbReference>
<dbReference type="Gene3D" id="3.30.565.10">
    <property type="entry name" value="Histidine kinase-like ATPase, C-terminal domain"/>
    <property type="match status" value="1"/>
</dbReference>
<keyword evidence="4" id="KW-0808">Transferase</keyword>
<evidence type="ECO:0000256" key="3">
    <source>
        <dbReference type="ARBA" id="ARBA00022553"/>
    </source>
</evidence>
<evidence type="ECO:0000256" key="2">
    <source>
        <dbReference type="ARBA" id="ARBA00012438"/>
    </source>
</evidence>
<dbReference type="SUPFAM" id="SSF55874">
    <property type="entry name" value="ATPase domain of HSP90 chaperone/DNA topoisomerase II/histidine kinase"/>
    <property type="match status" value="1"/>
</dbReference>
<evidence type="ECO:0000313" key="8">
    <source>
        <dbReference type="EMBL" id="MBD1399655.1"/>
    </source>
</evidence>
<dbReference type="SUPFAM" id="SSF47384">
    <property type="entry name" value="Homodimeric domain of signal transducing histidine kinase"/>
    <property type="match status" value="1"/>
</dbReference>
<feature type="transmembrane region" description="Helical" evidence="6">
    <location>
        <begin position="51"/>
        <end position="73"/>
    </location>
</feature>
<dbReference type="SMART" id="SM00388">
    <property type="entry name" value="HisKA"/>
    <property type="match status" value="1"/>
</dbReference>
<dbReference type="Proteomes" id="UP000632828">
    <property type="component" value="Unassembled WGS sequence"/>
</dbReference>
<comment type="catalytic activity">
    <reaction evidence="1">
        <text>ATP + protein L-histidine = ADP + protein N-phospho-L-histidine.</text>
        <dbReference type="EC" id="2.7.13.3"/>
    </reaction>
</comment>
<keyword evidence="9" id="KW-1185">Reference proteome</keyword>
<dbReference type="Pfam" id="PF02518">
    <property type="entry name" value="HATPase_c"/>
    <property type="match status" value="1"/>
</dbReference>
<sequence length="328" mass="36627">MPIFDMFRHSWLVAGRIALFYLVFSLIWIYLGDLMLFHLIEDTNRLTRWQTYKGAFFVVLSSTLIYALILHAVKTLKREQAKAEKILSSRNTALKQRNSALKQFNYAVSHELKTPLVSIESSLGLIHSSLPQNMDPELTTAIGYARSATRQMNNLLESLLLMFQLDAADRVTGATALRALVQDAIDQLTRGGKLNGIKLTIADEGLDFCGDRNKLVQIWLHLIGNAAKYMGDQKHPAIAIGAEPVGQDIRFFVRDNGKGIEMSYQDKIFGLFDRLDKTADGTGLGLTLVKRIVEYYGGTIRVESAGAGQGSCFYFTLPDALINKDRTT</sequence>
<dbReference type="RefSeq" id="WP_191153934.1">
    <property type="nucleotide sequence ID" value="NZ_JACWUN010000003.1"/>
</dbReference>
<dbReference type="SMART" id="SM00387">
    <property type="entry name" value="HATPase_c"/>
    <property type="match status" value="1"/>
</dbReference>
<dbReference type="InterPro" id="IPR005467">
    <property type="entry name" value="His_kinase_dom"/>
</dbReference>
<evidence type="ECO:0000256" key="4">
    <source>
        <dbReference type="ARBA" id="ARBA00022679"/>
    </source>
</evidence>
<keyword evidence="3" id="KW-0597">Phosphoprotein</keyword>
<evidence type="ECO:0000256" key="5">
    <source>
        <dbReference type="ARBA" id="ARBA00022777"/>
    </source>
</evidence>
<proteinExistence type="predicted"/>
<dbReference type="PANTHER" id="PTHR42878:SF15">
    <property type="entry name" value="BACTERIOPHYTOCHROME"/>
    <property type="match status" value="1"/>
</dbReference>
<dbReference type="GO" id="GO:0000156">
    <property type="term" value="F:phosphorelay response regulator activity"/>
    <property type="evidence" value="ECO:0007669"/>
    <property type="project" value="TreeGrafter"/>
</dbReference>
<dbReference type="InterPro" id="IPR003661">
    <property type="entry name" value="HisK_dim/P_dom"/>
</dbReference>
<accession>A0A8J6QPS8</accession>
<dbReference type="FunFam" id="3.30.565.10:FF:000006">
    <property type="entry name" value="Sensor histidine kinase WalK"/>
    <property type="match status" value="1"/>
</dbReference>
<protein>
    <recommendedName>
        <fullName evidence="2">histidine kinase</fullName>
        <ecNumber evidence="2">2.7.13.3</ecNumber>
    </recommendedName>
</protein>
<keyword evidence="6" id="KW-0812">Transmembrane</keyword>
<evidence type="ECO:0000259" key="7">
    <source>
        <dbReference type="PROSITE" id="PS50109"/>
    </source>
</evidence>
<dbReference type="InterPro" id="IPR003594">
    <property type="entry name" value="HATPase_dom"/>
</dbReference>
<feature type="transmembrane region" description="Helical" evidence="6">
    <location>
        <begin position="12"/>
        <end position="31"/>
    </location>
</feature>
<comment type="caution">
    <text evidence="8">The sequence shown here is derived from an EMBL/GenBank/DDBJ whole genome shotgun (WGS) entry which is preliminary data.</text>
</comment>
<dbReference type="EMBL" id="JACWUN010000003">
    <property type="protein sequence ID" value="MBD1399655.1"/>
    <property type="molecule type" value="Genomic_DNA"/>
</dbReference>
<dbReference type="InterPro" id="IPR036890">
    <property type="entry name" value="HATPase_C_sf"/>
</dbReference>
<reference evidence="8" key="1">
    <citation type="submission" date="2020-09" db="EMBL/GenBank/DDBJ databases">
        <title>Pelobacter alkaliphilus sp. nov., a novel anaerobic arsenate-reducing bacterium from terrestrial mud volcano.</title>
        <authorList>
            <person name="Khomyakova M.A."/>
            <person name="Merkel A.Y."/>
            <person name="Slobodkin A.I."/>
        </authorList>
    </citation>
    <scope>NUCLEOTIDE SEQUENCE</scope>
    <source>
        <strain evidence="8">M08fum</strain>
    </source>
</reference>